<sequence>MNQTNPNPLLLSLKTVAIKIDVSTRTVVRMHQEGKIRLYRMGGKLFAKKDELEEDIEKILEPLSPK</sequence>
<dbReference type="EMBL" id="JPOS01000018">
    <property type="protein sequence ID" value="KGE88585.1"/>
    <property type="molecule type" value="Genomic_DNA"/>
</dbReference>
<comment type="caution">
    <text evidence="1">The sequence shown here is derived from an EMBL/GenBank/DDBJ whole genome shotgun (WGS) entry which is preliminary data.</text>
</comment>
<gene>
    <name evidence="1" type="ORF">IX84_07860</name>
</gene>
<keyword evidence="2" id="KW-1185">Reference proteome</keyword>
<evidence type="ECO:0008006" key="3">
    <source>
        <dbReference type="Google" id="ProtNLM"/>
    </source>
</evidence>
<dbReference type="OrthoDB" id="9940016at2"/>
<evidence type="ECO:0000313" key="2">
    <source>
        <dbReference type="Proteomes" id="UP000029736"/>
    </source>
</evidence>
<name>A0A098S8Z9_9BACT</name>
<reference evidence="1 2" key="1">
    <citation type="journal article" date="2014" name="Int. J. Syst. Evol. Microbiol.">
        <title>Phaeodactylibacter xiamenensis gen. nov., sp. nov., a member of the family Saprospiraceae isolated from the marine alga Phaeodactylum tricornutum.</title>
        <authorList>
            <person name="Chen Z.Jr."/>
            <person name="Lei X."/>
            <person name="Lai Q."/>
            <person name="Li Y."/>
            <person name="Zhang B."/>
            <person name="Zhang J."/>
            <person name="Zhang H."/>
            <person name="Yang L."/>
            <person name="Zheng W."/>
            <person name="Tian Y."/>
            <person name="Yu Z."/>
            <person name="Xu H.Jr."/>
            <person name="Zheng T."/>
        </authorList>
    </citation>
    <scope>NUCLEOTIDE SEQUENCE [LARGE SCALE GENOMIC DNA]</scope>
    <source>
        <strain evidence="1 2">KD52</strain>
    </source>
</reference>
<evidence type="ECO:0000313" key="1">
    <source>
        <dbReference type="EMBL" id="KGE88585.1"/>
    </source>
</evidence>
<dbReference type="Proteomes" id="UP000029736">
    <property type="component" value="Unassembled WGS sequence"/>
</dbReference>
<protein>
    <recommendedName>
        <fullName evidence="3">Helix-turn-helix domain-containing protein</fullName>
    </recommendedName>
</protein>
<accession>A0A098S8Z9</accession>
<dbReference type="RefSeq" id="WP_044218246.1">
    <property type="nucleotide sequence ID" value="NZ_JBKAGJ010000006.1"/>
</dbReference>
<organism evidence="1 2">
    <name type="scientific">Phaeodactylibacter xiamenensis</name>
    <dbReference type="NCBI Taxonomy" id="1524460"/>
    <lineage>
        <taxon>Bacteria</taxon>
        <taxon>Pseudomonadati</taxon>
        <taxon>Bacteroidota</taxon>
        <taxon>Saprospiria</taxon>
        <taxon>Saprospirales</taxon>
        <taxon>Haliscomenobacteraceae</taxon>
        <taxon>Phaeodactylibacter</taxon>
    </lineage>
</organism>
<dbReference type="AlphaFoldDB" id="A0A098S8Z9"/>
<proteinExistence type="predicted"/>